<accession>A0A1B1YXM1</accession>
<comment type="similarity">
    <text evidence="3 6">Belongs to the FlgI family.</text>
</comment>
<dbReference type="GO" id="GO:0030288">
    <property type="term" value="C:outer membrane-bounded periplasmic space"/>
    <property type="evidence" value="ECO:0007669"/>
    <property type="project" value="InterPro"/>
</dbReference>
<evidence type="ECO:0000256" key="6">
    <source>
        <dbReference type="HAMAP-Rule" id="MF_00416"/>
    </source>
</evidence>
<sequence length="365" mass="37231" precursor="true">MHRLIAAVMLLALALPAGAERIKDLAGIAGVRSNQLIGYGLVVGLDGTGDQTSQTPFTIQSLRNMLAQFGVVVPPNVNPQLKNVAAVVVHSSLPAFARTGQTIDITVSSLGNAKSLRGGSLLLTPLKGADGQVYAMAQGSVAVGGLGVSGADGSKISVNVPSAGLIPGGATVEREVVSPFAAGGPLTLQLNRADFTTANRVTDAINRTLGAGTAVSRDAAAIEVQAPQDPQQRVAFVSIIENLSVDPAAAPARVVINTRTGTVVMGGDVRVSPAAVSHGSLTVTIAERADVSQPAPFSDGRTVVTPRSEIEVTEEKKPMFLFGPAVTLAQVVEAVNRVGAGPSDLVAILEALREAGALRAELVVI</sequence>
<evidence type="ECO:0000256" key="5">
    <source>
        <dbReference type="ARBA" id="ARBA00023143"/>
    </source>
</evidence>
<keyword evidence="8" id="KW-1185">Reference proteome</keyword>
<dbReference type="KEGG" id="gbi:PG2T_05675"/>
<keyword evidence="4 6" id="KW-0732">Signal</keyword>
<dbReference type="PRINTS" id="PR01010">
    <property type="entry name" value="FLGPRINGFLGI"/>
</dbReference>
<dbReference type="Pfam" id="PF02119">
    <property type="entry name" value="FlgI"/>
    <property type="match status" value="1"/>
</dbReference>
<comment type="function">
    <text evidence="1 6">Assembles around the rod to form the L-ring and probably protects the motor/basal body from shearing forces during rotation.</text>
</comment>
<dbReference type="GO" id="GO:0071973">
    <property type="term" value="P:bacterial-type flagellum-dependent cell motility"/>
    <property type="evidence" value="ECO:0007669"/>
    <property type="project" value="InterPro"/>
</dbReference>
<dbReference type="EMBL" id="CP014671">
    <property type="protein sequence ID" value="ANX05509.1"/>
    <property type="molecule type" value="Genomic_DNA"/>
</dbReference>
<organism evidence="7 8">
    <name type="scientific">Immundisolibacter cernigliae</name>
    <dbReference type="NCBI Taxonomy" id="1810504"/>
    <lineage>
        <taxon>Bacteria</taxon>
        <taxon>Pseudomonadati</taxon>
        <taxon>Pseudomonadota</taxon>
        <taxon>Gammaproteobacteria</taxon>
        <taxon>Immundisolibacterales</taxon>
        <taxon>Immundisolibacteraceae</taxon>
        <taxon>Immundisolibacter</taxon>
    </lineage>
</organism>
<dbReference type="GO" id="GO:0005198">
    <property type="term" value="F:structural molecule activity"/>
    <property type="evidence" value="ECO:0007669"/>
    <property type="project" value="InterPro"/>
</dbReference>
<dbReference type="STRING" id="1810504.PG2T_05675"/>
<evidence type="ECO:0000256" key="4">
    <source>
        <dbReference type="ARBA" id="ARBA00022729"/>
    </source>
</evidence>
<comment type="subcellular location">
    <subcellularLocation>
        <location evidence="2 6">Bacterial flagellum basal body</location>
    </subcellularLocation>
</comment>
<dbReference type="NCBIfam" id="NF003676">
    <property type="entry name" value="PRK05303.1"/>
    <property type="match status" value="1"/>
</dbReference>
<feature type="chain" id="PRO_5009003463" description="Flagellar P-ring protein" evidence="6">
    <location>
        <begin position="20"/>
        <end position="365"/>
    </location>
</feature>
<protein>
    <recommendedName>
        <fullName evidence="6">Flagellar P-ring protein</fullName>
    </recommendedName>
    <alternativeName>
        <fullName evidence="6">Basal body P-ring protein</fullName>
    </alternativeName>
</protein>
<name>A0A1B1YXM1_9GAMM</name>
<gene>
    <name evidence="6" type="primary">flgI</name>
    <name evidence="7" type="ORF">PG2T_05675</name>
</gene>
<feature type="signal peptide" evidence="6">
    <location>
        <begin position="1"/>
        <end position="19"/>
    </location>
</feature>
<dbReference type="Proteomes" id="UP000092952">
    <property type="component" value="Chromosome"/>
</dbReference>
<dbReference type="HAMAP" id="MF_00416">
    <property type="entry name" value="FlgI"/>
    <property type="match status" value="1"/>
</dbReference>
<dbReference type="FunCoup" id="A0A1B1YXM1">
    <property type="interactions" value="61"/>
</dbReference>
<dbReference type="GO" id="GO:0009428">
    <property type="term" value="C:bacterial-type flagellum basal body, distal rod, P ring"/>
    <property type="evidence" value="ECO:0007669"/>
    <property type="project" value="InterPro"/>
</dbReference>
<dbReference type="PANTHER" id="PTHR30381">
    <property type="entry name" value="FLAGELLAR P-RING PERIPLASMIC PROTEIN FLGI"/>
    <property type="match status" value="1"/>
</dbReference>
<dbReference type="InterPro" id="IPR001782">
    <property type="entry name" value="Flag_FlgI"/>
</dbReference>
<evidence type="ECO:0000313" key="7">
    <source>
        <dbReference type="EMBL" id="ANX05509.1"/>
    </source>
</evidence>
<keyword evidence="7" id="KW-0966">Cell projection</keyword>
<evidence type="ECO:0000256" key="1">
    <source>
        <dbReference type="ARBA" id="ARBA00002591"/>
    </source>
</evidence>
<dbReference type="InParanoid" id="A0A1B1YXM1"/>
<keyword evidence="5 6" id="KW-0975">Bacterial flagellum</keyword>
<keyword evidence="7" id="KW-0282">Flagellum</keyword>
<reference evidence="8" key="1">
    <citation type="submission" date="2016-03" db="EMBL/GenBank/DDBJ databases">
        <title>Complete genome sequence of Solimmundus cernigliae, representing a novel lineage of polycyclic aromatic hydrocarbon degraders within the Gammaproteobacteria.</title>
        <authorList>
            <person name="Singleton D.R."/>
            <person name="Dickey A.N."/>
            <person name="Scholl E.H."/>
            <person name="Wright F.A."/>
            <person name="Aitken M.D."/>
        </authorList>
    </citation>
    <scope>NUCLEOTIDE SEQUENCE [LARGE SCALE GENOMIC DNA]</scope>
    <source>
        <strain evidence="8">TR3.2</strain>
    </source>
</reference>
<keyword evidence="7" id="KW-0969">Cilium</keyword>
<evidence type="ECO:0000256" key="2">
    <source>
        <dbReference type="ARBA" id="ARBA00004117"/>
    </source>
</evidence>
<evidence type="ECO:0000313" key="8">
    <source>
        <dbReference type="Proteomes" id="UP000092952"/>
    </source>
</evidence>
<dbReference type="AlphaFoldDB" id="A0A1B1YXM1"/>
<evidence type="ECO:0000256" key="3">
    <source>
        <dbReference type="ARBA" id="ARBA00008994"/>
    </source>
</evidence>
<dbReference type="PANTHER" id="PTHR30381:SF0">
    <property type="entry name" value="FLAGELLAR P-RING PROTEIN"/>
    <property type="match status" value="1"/>
</dbReference>
<proteinExistence type="inferred from homology"/>
<comment type="subunit">
    <text evidence="6">The basal body constitutes a major portion of the flagellar organelle and consists of four rings (L,P,S, and M) mounted on a central rod.</text>
</comment>